<reference evidence="2" key="1">
    <citation type="submission" date="2019-07" db="EMBL/GenBank/DDBJ databases">
        <authorList>
            <person name="Dittberner H."/>
        </authorList>
    </citation>
    <scope>NUCLEOTIDE SEQUENCE [LARGE SCALE GENOMIC DNA]</scope>
</reference>
<evidence type="ECO:0000313" key="3">
    <source>
        <dbReference type="Proteomes" id="UP000489600"/>
    </source>
</evidence>
<accession>A0A565CLB2</accession>
<protein>
    <submittedName>
        <fullName evidence="2">Uncharacterized protein</fullName>
    </submittedName>
</protein>
<dbReference type="EMBL" id="CABITT030000008">
    <property type="protein sequence ID" value="VVB14321.1"/>
    <property type="molecule type" value="Genomic_DNA"/>
</dbReference>
<name>A0A565CLB2_9BRAS</name>
<feature type="region of interest" description="Disordered" evidence="1">
    <location>
        <begin position="1"/>
        <end position="65"/>
    </location>
</feature>
<comment type="caution">
    <text evidence="2">The sequence shown here is derived from an EMBL/GenBank/DDBJ whole genome shotgun (WGS) entry which is preliminary data.</text>
</comment>
<feature type="compositionally biased region" description="Polar residues" evidence="1">
    <location>
        <begin position="1"/>
        <end position="11"/>
    </location>
</feature>
<evidence type="ECO:0000313" key="2">
    <source>
        <dbReference type="EMBL" id="VVB14321.1"/>
    </source>
</evidence>
<feature type="compositionally biased region" description="Pro residues" evidence="1">
    <location>
        <begin position="56"/>
        <end position="65"/>
    </location>
</feature>
<sequence>MRGTSLSSFRTVTRPAFSNPPDPPVPPDPPPPVTDLKPTAETLSPLPLVLTKTSRPLPPSPPDLT</sequence>
<gene>
    <name evidence="2" type="ORF">ANE_LOCUS24765</name>
</gene>
<evidence type="ECO:0000256" key="1">
    <source>
        <dbReference type="SAM" id="MobiDB-lite"/>
    </source>
</evidence>
<keyword evidence="3" id="KW-1185">Reference proteome</keyword>
<dbReference type="Proteomes" id="UP000489600">
    <property type="component" value="Unassembled WGS sequence"/>
</dbReference>
<proteinExistence type="predicted"/>
<feature type="compositionally biased region" description="Pro residues" evidence="1">
    <location>
        <begin position="18"/>
        <end position="33"/>
    </location>
</feature>
<organism evidence="2 3">
    <name type="scientific">Arabis nemorensis</name>
    <dbReference type="NCBI Taxonomy" id="586526"/>
    <lineage>
        <taxon>Eukaryota</taxon>
        <taxon>Viridiplantae</taxon>
        <taxon>Streptophyta</taxon>
        <taxon>Embryophyta</taxon>
        <taxon>Tracheophyta</taxon>
        <taxon>Spermatophyta</taxon>
        <taxon>Magnoliopsida</taxon>
        <taxon>eudicotyledons</taxon>
        <taxon>Gunneridae</taxon>
        <taxon>Pentapetalae</taxon>
        <taxon>rosids</taxon>
        <taxon>malvids</taxon>
        <taxon>Brassicales</taxon>
        <taxon>Brassicaceae</taxon>
        <taxon>Arabideae</taxon>
        <taxon>Arabis</taxon>
    </lineage>
</organism>
<dbReference type="AlphaFoldDB" id="A0A565CLB2"/>